<dbReference type="Proteomes" id="UP000663891">
    <property type="component" value="Unassembled WGS sequence"/>
</dbReference>
<comment type="caution">
    <text evidence="1">The sequence shown here is derived from an EMBL/GenBank/DDBJ whole genome shotgun (WGS) entry which is preliminary data.</text>
</comment>
<protein>
    <submittedName>
        <fullName evidence="1">Uncharacterized protein</fullName>
    </submittedName>
</protein>
<reference evidence="1" key="1">
    <citation type="submission" date="2021-02" db="EMBL/GenBank/DDBJ databases">
        <authorList>
            <person name="Nowell W R."/>
        </authorList>
    </citation>
    <scope>NUCLEOTIDE SEQUENCE</scope>
</reference>
<dbReference type="EMBL" id="CAJNON010000818">
    <property type="protein sequence ID" value="CAF1385155.1"/>
    <property type="molecule type" value="Genomic_DNA"/>
</dbReference>
<name>A0A815JRW2_9BILA</name>
<dbReference type="SUPFAM" id="SSF46785">
    <property type="entry name" value="Winged helix' DNA-binding domain"/>
    <property type="match status" value="1"/>
</dbReference>
<organism evidence="1 2">
    <name type="scientific">Adineta steineri</name>
    <dbReference type="NCBI Taxonomy" id="433720"/>
    <lineage>
        <taxon>Eukaryota</taxon>
        <taxon>Metazoa</taxon>
        <taxon>Spiralia</taxon>
        <taxon>Gnathifera</taxon>
        <taxon>Rotifera</taxon>
        <taxon>Eurotatoria</taxon>
        <taxon>Bdelloidea</taxon>
        <taxon>Adinetida</taxon>
        <taxon>Adinetidae</taxon>
        <taxon>Adineta</taxon>
    </lineage>
</organism>
<gene>
    <name evidence="1" type="ORF">VCS650_LOCUS35628</name>
</gene>
<proteinExistence type="predicted"/>
<dbReference type="InterPro" id="IPR036390">
    <property type="entry name" value="WH_DNA-bd_sf"/>
</dbReference>
<dbReference type="Gene3D" id="1.10.10.10">
    <property type="entry name" value="Winged helix-like DNA-binding domain superfamily/Winged helix DNA-binding domain"/>
    <property type="match status" value="1"/>
</dbReference>
<evidence type="ECO:0000313" key="2">
    <source>
        <dbReference type="Proteomes" id="UP000663891"/>
    </source>
</evidence>
<evidence type="ECO:0000313" key="1">
    <source>
        <dbReference type="EMBL" id="CAF1385155.1"/>
    </source>
</evidence>
<dbReference type="AlphaFoldDB" id="A0A815JRW2"/>
<sequence length="26" mass="2971">LIAAETNSLLCRDDSIEGLRFYPNLF</sequence>
<accession>A0A815JRW2</accession>
<feature type="non-terminal residue" evidence="1">
    <location>
        <position position="1"/>
    </location>
</feature>
<dbReference type="InterPro" id="IPR036388">
    <property type="entry name" value="WH-like_DNA-bd_sf"/>
</dbReference>